<dbReference type="GO" id="GO:0051539">
    <property type="term" value="F:4 iron, 4 sulfur cluster binding"/>
    <property type="evidence" value="ECO:0007669"/>
    <property type="project" value="UniProtKB-KW"/>
</dbReference>
<evidence type="ECO:0000259" key="5">
    <source>
        <dbReference type="Pfam" id="PF03460"/>
    </source>
</evidence>
<keyword evidence="2" id="KW-0411">Iron-sulfur</keyword>
<keyword evidence="3" id="KW-0349">Heme</keyword>
<keyword evidence="3" id="KW-0408">Iron</keyword>
<dbReference type="PATRIC" id="fig|294.195.peg.2868"/>
<evidence type="ECO:0000256" key="4">
    <source>
        <dbReference type="ARBA" id="ARBA00023002"/>
    </source>
</evidence>
<reference evidence="6 7" key="1">
    <citation type="submission" date="2015-05" db="EMBL/GenBank/DDBJ databases">
        <title>A genomic and transcriptomic approach to investigate the blue pigment phenotype in Pseudomonas fluorescens.</title>
        <authorList>
            <person name="Andreani N.A."/>
            <person name="Cardazzo B."/>
        </authorList>
    </citation>
    <scope>NUCLEOTIDE SEQUENCE [LARGE SCALE GENOMIC DNA]</scope>
    <source>
        <strain evidence="6 7">Ps_40</strain>
    </source>
</reference>
<evidence type="ECO:0000256" key="1">
    <source>
        <dbReference type="ARBA" id="ARBA00010429"/>
    </source>
</evidence>
<accession>A0A109KVU9</accession>
<evidence type="ECO:0000313" key="6">
    <source>
        <dbReference type="EMBL" id="KWV76345.1"/>
    </source>
</evidence>
<evidence type="ECO:0000256" key="2">
    <source>
        <dbReference type="ARBA" id="ARBA00022485"/>
    </source>
</evidence>
<dbReference type="SUPFAM" id="SSF55124">
    <property type="entry name" value="Nitrite/Sulfite reductase N-terminal domain-like"/>
    <property type="match status" value="1"/>
</dbReference>
<proteinExistence type="inferred from homology"/>
<dbReference type="AlphaFoldDB" id="A0A109KVU9"/>
<keyword evidence="2" id="KW-0004">4Fe-4S</keyword>
<dbReference type="InterPro" id="IPR005117">
    <property type="entry name" value="NiRdtase/SiRdtase_haem-b_fer"/>
</dbReference>
<dbReference type="InterPro" id="IPR051329">
    <property type="entry name" value="NIR_SIR_4Fe-4S"/>
</dbReference>
<dbReference type="PANTHER" id="PTHR32439:SF0">
    <property type="entry name" value="FERREDOXIN--NITRITE REDUCTASE, CHLOROPLASTIC"/>
    <property type="match status" value="1"/>
</dbReference>
<dbReference type="EMBL" id="LCYC01000039">
    <property type="protein sequence ID" value="KWV76345.1"/>
    <property type="molecule type" value="Genomic_DNA"/>
</dbReference>
<dbReference type="Gene3D" id="3.90.480.20">
    <property type="match status" value="1"/>
</dbReference>
<feature type="domain" description="Nitrite/Sulfite reductase ferredoxin-like" evidence="5">
    <location>
        <begin position="2"/>
        <end position="40"/>
    </location>
</feature>
<dbReference type="Proteomes" id="UP000063434">
    <property type="component" value="Unassembled WGS sequence"/>
</dbReference>
<name>A0A109KVU9_PSEFL</name>
<dbReference type="PANTHER" id="PTHR32439">
    <property type="entry name" value="FERREDOXIN--NITRITE REDUCTASE, CHLOROPLASTIC"/>
    <property type="match status" value="1"/>
</dbReference>
<dbReference type="EC" id="1.8.7.1" evidence="6"/>
<comment type="similarity">
    <text evidence="1">Belongs to the nitrite and sulfite reductase 4Fe-4S domain family.</text>
</comment>
<evidence type="ECO:0000313" key="7">
    <source>
        <dbReference type="Proteomes" id="UP000063434"/>
    </source>
</evidence>
<protein>
    <submittedName>
        <fullName evidence="6">Sulfite reductase ferredoxin</fullName>
        <ecNumber evidence="6">1.8.7.1</ecNumber>
    </submittedName>
</protein>
<sequence>MAHIAQDFDRGYKHFTMHQNLQYNWMELHQVPDILQRLADVDMHAIQTSGNCVRNITTETFAEVAEHKAG</sequence>
<comment type="caution">
    <text evidence="6">The sequence shown here is derived from an EMBL/GenBank/DDBJ whole genome shotgun (WGS) entry which is preliminary data.</text>
</comment>
<dbReference type="Pfam" id="PF03460">
    <property type="entry name" value="NIR_SIR_ferr"/>
    <property type="match status" value="1"/>
</dbReference>
<dbReference type="InterPro" id="IPR036136">
    <property type="entry name" value="Nit/Sulf_reduc_fer-like_dom_sf"/>
</dbReference>
<gene>
    <name evidence="6" type="primary">sir_3</name>
    <name evidence="6" type="ORF">PFL603g_02685</name>
</gene>
<organism evidence="6 7">
    <name type="scientific">Pseudomonas fluorescens</name>
    <dbReference type="NCBI Taxonomy" id="294"/>
    <lineage>
        <taxon>Bacteria</taxon>
        <taxon>Pseudomonadati</taxon>
        <taxon>Pseudomonadota</taxon>
        <taxon>Gammaproteobacteria</taxon>
        <taxon>Pseudomonadales</taxon>
        <taxon>Pseudomonadaceae</taxon>
        <taxon>Pseudomonas</taxon>
    </lineage>
</organism>
<keyword evidence="3" id="KW-0479">Metal-binding</keyword>
<keyword evidence="4 6" id="KW-0560">Oxidoreductase</keyword>
<evidence type="ECO:0000256" key="3">
    <source>
        <dbReference type="ARBA" id="ARBA00022617"/>
    </source>
</evidence>
<dbReference type="GO" id="GO:0050311">
    <property type="term" value="F:sulfite reductase (ferredoxin) activity"/>
    <property type="evidence" value="ECO:0007669"/>
    <property type="project" value="UniProtKB-EC"/>
</dbReference>